<proteinExistence type="predicted"/>
<organism evidence="2 3">
    <name type="scientific">Acidicapsa dinghuensis</name>
    <dbReference type="NCBI Taxonomy" id="2218256"/>
    <lineage>
        <taxon>Bacteria</taxon>
        <taxon>Pseudomonadati</taxon>
        <taxon>Acidobacteriota</taxon>
        <taxon>Terriglobia</taxon>
        <taxon>Terriglobales</taxon>
        <taxon>Acidobacteriaceae</taxon>
        <taxon>Acidicapsa</taxon>
    </lineage>
</organism>
<protein>
    <submittedName>
        <fullName evidence="2">Uncharacterized protein</fullName>
    </submittedName>
</protein>
<feature type="region of interest" description="Disordered" evidence="1">
    <location>
        <begin position="1"/>
        <end position="23"/>
    </location>
</feature>
<evidence type="ECO:0000313" key="3">
    <source>
        <dbReference type="Proteomes" id="UP001596091"/>
    </source>
</evidence>
<sequence length="101" mass="10382">MHVHGHQPNVNSTMQTGAHAAEAAAALKRARELREAAARLKAISQGEGLDVNEDAVSMIGNWGRGAGSGAGSDESAGNRQEANPASAEERAQSAGTVSYWA</sequence>
<evidence type="ECO:0000256" key="1">
    <source>
        <dbReference type="SAM" id="MobiDB-lite"/>
    </source>
</evidence>
<dbReference type="Proteomes" id="UP001596091">
    <property type="component" value="Unassembled WGS sequence"/>
</dbReference>
<comment type="caution">
    <text evidence="2">The sequence shown here is derived from an EMBL/GenBank/DDBJ whole genome shotgun (WGS) entry which is preliminary data.</text>
</comment>
<name>A0ABW1ELI3_9BACT</name>
<dbReference type="EMBL" id="JBHSPH010000010">
    <property type="protein sequence ID" value="MFC5865099.1"/>
    <property type="molecule type" value="Genomic_DNA"/>
</dbReference>
<dbReference type="RefSeq" id="WP_263331959.1">
    <property type="nucleotide sequence ID" value="NZ_JAGSYH010000001.1"/>
</dbReference>
<gene>
    <name evidence="2" type="ORF">ACFPT7_22525</name>
</gene>
<keyword evidence="3" id="KW-1185">Reference proteome</keyword>
<evidence type="ECO:0000313" key="2">
    <source>
        <dbReference type="EMBL" id="MFC5865099.1"/>
    </source>
</evidence>
<accession>A0ABW1ELI3</accession>
<feature type="region of interest" description="Disordered" evidence="1">
    <location>
        <begin position="61"/>
        <end position="101"/>
    </location>
</feature>
<reference evidence="3" key="1">
    <citation type="journal article" date="2019" name="Int. J. Syst. Evol. Microbiol.">
        <title>The Global Catalogue of Microorganisms (GCM) 10K type strain sequencing project: providing services to taxonomists for standard genome sequencing and annotation.</title>
        <authorList>
            <consortium name="The Broad Institute Genomics Platform"/>
            <consortium name="The Broad Institute Genome Sequencing Center for Infectious Disease"/>
            <person name="Wu L."/>
            <person name="Ma J."/>
        </authorList>
    </citation>
    <scope>NUCLEOTIDE SEQUENCE [LARGE SCALE GENOMIC DNA]</scope>
    <source>
        <strain evidence="3">JCM 4087</strain>
    </source>
</reference>